<comment type="catalytic activity">
    <reaction evidence="6">
        <text>L-lysyl-[protein] + 3 S-adenosyl-L-methionine = N(6),N(6),N(6)-trimethyl-L-lysyl-[protein] + 3 S-adenosyl-L-homocysteine + 3 H(+)</text>
        <dbReference type="Rhea" id="RHEA:54192"/>
        <dbReference type="Rhea" id="RHEA-COMP:9752"/>
        <dbReference type="Rhea" id="RHEA-COMP:13826"/>
        <dbReference type="ChEBI" id="CHEBI:15378"/>
        <dbReference type="ChEBI" id="CHEBI:29969"/>
        <dbReference type="ChEBI" id="CHEBI:57856"/>
        <dbReference type="ChEBI" id="CHEBI:59789"/>
        <dbReference type="ChEBI" id="CHEBI:61961"/>
    </reaction>
</comment>
<dbReference type="GO" id="GO:0005737">
    <property type="term" value="C:cytoplasm"/>
    <property type="evidence" value="ECO:0007669"/>
    <property type="project" value="UniProtKB-SubCell"/>
</dbReference>
<comment type="caution">
    <text evidence="7">The sequence shown here is derived from an EMBL/GenBank/DDBJ whole genome shotgun (WGS) entry which is preliminary data.</text>
</comment>
<dbReference type="OrthoDB" id="9785995at2"/>
<keyword evidence="2 6" id="KW-0963">Cytoplasm</keyword>
<sequence length="307" mass="32522">MLEGLPPNNAAHVMRLRCAEAQARALADLVVETFDPAETAAAAFEEKASTESWAATPWVVEVYFGHEPDEENLRELAAIVVGAELAAQITFGRVSQKDWVASSLEGLSAVRAGRFLVHGSHDRERVKANDIGLEIEAALAFGTGHHGTTRGCLLFLDDILKCRRPQEILDVGCGTGVLALAAARALRQNVAAGDIDAQAVAAARANAVLNHAGPYLRPVQARGAAHPALWRPGAYDLIFANILAKPLRVLAPSLSTLAAPGADVVLSGMLVRDVPGVASAWAAQGFFIAKRRHIDGWATLLMRRGGA</sequence>
<comment type="function">
    <text evidence="6">Methylates ribosomal protein L11.</text>
</comment>
<protein>
    <recommendedName>
        <fullName evidence="6">Ribosomal protein L11 methyltransferase</fullName>
        <shortName evidence="6">L11 Mtase</shortName>
        <ecNumber evidence="6">2.1.1.-</ecNumber>
    </recommendedName>
</protein>
<dbReference type="EMBL" id="WNKS01000003">
    <property type="protein sequence ID" value="MTV30326.1"/>
    <property type="molecule type" value="Genomic_DNA"/>
</dbReference>
<dbReference type="SUPFAM" id="SSF53335">
    <property type="entry name" value="S-adenosyl-L-methionine-dependent methyltransferases"/>
    <property type="match status" value="1"/>
</dbReference>
<dbReference type="HAMAP" id="MF_00735">
    <property type="entry name" value="Methyltr_PrmA"/>
    <property type="match status" value="1"/>
</dbReference>
<dbReference type="RefSeq" id="WP_155445271.1">
    <property type="nucleotide sequence ID" value="NZ_JAOQNR010000003.1"/>
</dbReference>
<accession>A0A6N8DKE0</accession>
<evidence type="ECO:0000313" key="8">
    <source>
        <dbReference type="Proteomes" id="UP000439113"/>
    </source>
</evidence>
<reference evidence="7 8" key="1">
    <citation type="submission" date="2019-11" db="EMBL/GenBank/DDBJ databases">
        <title>Whole-genome sequence of a Rhodoblastus acidophilus DSM 142.</title>
        <authorList>
            <person name="Kyndt J.A."/>
            <person name="Meyer T.E."/>
        </authorList>
    </citation>
    <scope>NUCLEOTIDE SEQUENCE [LARGE SCALE GENOMIC DNA]</scope>
    <source>
        <strain evidence="7 8">DSM 142</strain>
    </source>
</reference>
<proteinExistence type="inferred from homology"/>
<gene>
    <name evidence="6" type="primary">prmA</name>
    <name evidence="7" type="ORF">GJ654_04885</name>
</gene>
<feature type="binding site" evidence="6">
    <location>
        <position position="241"/>
    </location>
    <ligand>
        <name>S-adenosyl-L-methionine</name>
        <dbReference type="ChEBI" id="CHEBI:59789"/>
    </ligand>
</feature>
<keyword evidence="5 6" id="KW-0949">S-adenosyl-L-methionine</keyword>
<feature type="binding site" evidence="6">
    <location>
        <position position="149"/>
    </location>
    <ligand>
        <name>S-adenosyl-L-methionine</name>
        <dbReference type="ChEBI" id="CHEBI:59789"/>
    </ligand>
</feature>
<dbReference type="Pfam" id="PF06325">
    <property type="entry name" value="PrmA"/>
    <property type="match status" value="1"/>
</dbReference>
<dbReference type="InterPro" id="IPR050078">
    <property type="entry name" value="Ribosomal_L11_MeTrfase_PrmA"/>
</dbReference>
<dbReference type="EC" id="2.1.1.-" evidence="6"/>
<dbReference type="InterPro" id="IPR004498">
    <property type="entry name" value="Ribosomal_PrmA_MeTrfase"/>
</dbReference>
<evidence type="ECO:0000313" key="7">
    <source>
        <dbReference type="EMBL" id="MTV30326.1"/>
    </source>
</evidence>
<organism evidence="7 8">
    <name type="scientific">Rhodoblastus acidophilus</name>
    <name type="common">Rhodopseudomonas acidophila</name>
    <dbReference type="NCBI Taxonomy" id="1074"/>
    <lineage>
        <taxon>Bacteria</taxon>
        <taxon>Pseudomonadati</taxon>
        <taxon>Pseudomonadota</taxon>
        <taxon>Alphaproteobacteria</taxon>
        <taxon>Hyphomicrobiales</taxon>
        <taxon>Rhodoblastaceae</taxon>
        <taxon>Rhodoblastus</taxon>
    </lineage>
</organism>
<evidence type="ECO:0000256" key="1">
    <source>
        <dbReference type="ARBA" id="ARBA00009741"/>
    </source>
</evidence>
<dbReference type="InterPro" id="IPR029063">
    <property type="entry name" value="SAM-dependent_MTases_sf"/>
</dbReference>
<feature type="binding site" evidence="6">
    <location>
        <position position="194"/>
    </location>
    <ligand>
        <name>S-adenosyl-L-methionine</name>
        <dbReference type="ChEBI" id="CHEBI:59789"/>
    </ligand>
</feature>
<evidence type="ECO:0000256" key="4">
    <source>
        <dbReference type="ARBA" id="ARBA00022679"/>
    </source>
</evidence>
<dbReference type="AlphaFoldDB" id="A0A6N8DKE0"/>
<feature type="binding site" evidence="6">
    <location>
        <position position="172"/>
    </location>
    <ligand>
        <name>S-adenosyl-L-methionine</name>
        <dbReference type="ChEBI" id="CHEBI:59789"/>
    </ligand>
</feature>
<evidence type="ECO:0000256" key="6">
    <source>
        <dbReference type="HAMAP-Rule" id="MF_00735"/>
    </source>
</evidence>
<evidence type="ECO:0000256" key="5">
    <source>
        <dbReference type="ARBA" id="ARBA00022691"/>
    </source>
</evidence>
<dbReference type="Proteomes" id="UP000439113">
    <property type="component" value="Unassembled WGS sequence"/>
</dbReference>
<dbReference type="PANTHER" id="PTHR43648:SF1">
    <property type="entry name" value="ELECTRON TRANSFER FLAVOPROTEIN BETA SUBUNIT LYSINE METHYLTRANSFERASE"/>
    <property type="match status" value="1"/>
</dbReference>
<dbReference type="GO" id="GO:0008276">
    <property type="term" value="F:protein methyltransferase activity"/>
    <property type="evidence" value="ECO:0007669"/>
    <property type="project" value="UniProtKB-UniRule"/>
</dbReference>
<keyword evidence="4 6" id="KW-0808">Transferase</keyword>
<keyword evidence="3 6" id="KW-0489">Methyltransferase</keyword>
<name>A0A6N8DKE0_RHOAC</name>
<dbReference type="Gene3D" id="3.40.50.150">
    <property type="entry name" value="Vaccinia Virus protein VP39"/>
    <property type="match status" value="1"/>
</dbReference>
<dbReference type="PANTHER" id="PTHR43648">
    <property type="entry name" value="ELECTRON TRANSFER FLAVOPROTEIN BETA SUBUNIT LYSINE METHYLTRANSFERASE"/>
    <property type="match status" value="1"/>
</dbReference>
<evidence type="ECO:0000256" key="3">
    <source>
        <dbReference type="ARBA" id="ARBA00022603"/>
    </source>
</evidence>
<comment type="subcellular location">
    <subcellularLocation>
        <location evidence="6">Cytoplasm</location>
    </subcellularLocation>
</comment>
<dbReference type="GO" id="GO:0032259">
    <property type="term" value="P:methylation"/>
    <property type="evidence" value="ECO:0007669"/>
    <property type="project" value="UniProtKB-KW"/>
</dbReference>
<comment type="similarity">
    <text evidence="1 6">Belongs to the methyltransferase superfamily. PrmA family.</text>
</comment>
<evidence type="ECO:0000256" key="2">
    <source>
        <dbReference type="ARBA" id="ARBA00022490"/>
    </source>
</evidence>